<gene>
    <name evidence="2" type="ORF">STAIW_v1c04370</name>
</gene>
<dbReference type="Proteomes" id="UP000014984">
    <property type="component" value="Chromosome"/>
</dbReference>
<organism evidence="2 3">
    <name type="scientific">Spiroplasma taiwanense CT-1</name>
    <dbReference type="NCBI Taxonomy" id="1276220"/>
    <lineage>
        <taxon>Bacteria</taxon>
        <taxon>Bacillati</taxon>
        <taxon>Mycoplasmatota</taxon>
        <taxon>Mollicutes</taxon>
        <taxon>Entomoplasmatales</taxon>
        <taxon>Spiroplasmataceae</taxon>
        <taxon>Spiroplasma</taxon>
    </lineage>
</organism>
<dbReference type="AlphaFoldDB" id="S5MBD7"/>
<proteinExistence type="predicted"/>
<protein>
    <submittedName>
        <fullName evidence="2">Uncharacterized protein</fullName>
    </submittedName>
</protein>
<name>S5MBD7_9MOLU</name>
<keyword evidence="3" id="KW-1185">Reference proteome</keyword>
<dbReference type="KEGG" id="stai:STAIW_v1c04370"/>
<dbReference type="PATRIC" id="fig|1276220.3.peg.443"/>
<evidence type="ECO:0000256" key="1">
    <source>
        <dbReference type="SAM" id="Coils"/>
    </source>
</evidence>
<keyword evidence="1" id="KW-0175">Coiled coil</keyword>
<dbReference type="STRING" id="1276220.STAIW_v1c04370"/>
<sequence length="38" mass="4656">MKYDLKDKAIISDENEIKNLNSEFEKLNEKFREKNMLH</sequence>
<feature type="coiled-coil region" evidence="1">
    <location>
        <begin position="10"/>
        <end position="37"/>
    </location>
</feature>
<accession>S5MBD7</accession>
<evidence type="ECO:0000313" key="2">
    <source>
        <dbReference type="EMBL" id="AGR41083.1"/>
    </source>
</evidence>
<dbReference type="EMBL" id="CP005074">
    <property type="protein sequence ID" value="AGR41083.1"/>
    <property type="molecule type" value="Genomic_DNA"/>
</dbReference>
<evidence type="ECO:0000313" key="3">
    <source>
        <dbReference type="Proteomes" id="UP000014984"/>
    </source>
</evidence>
<reference evidence="2 3" key="1">
    <citation type="journal article" date="2013" name="Genome Biol. Evol.">
        <title>Comparison of metabolic capacities and inference of gene content evolution in mosquito-associated Spiroplasma diminutum and S. taiwanense.</title>
        <authorList>
            <person name="Lo W.S."/>
            <person name="Ku C."/>
            <person name="Chen L.L."/>
            <person name="Chang T.H."/>
            <person name="Kuo C.H."/>
        </authorList>
    </citation>
    <scope>NUCLEOTIDE SEQUENCE [LARGE SCALE GENOMIC DNA]</scope>
    <source>
        <strain evidence="2">CT-1</strain>
    </source>
</reference>
<dbReference type="HOGENOM" id="CLU_3333176_0_0_14"/>